<feature type="compositionally biased region" description="Low complexity" evidence="1">
    <location>
        <begin position="48"/>
        <end position="61"/>
    </location>
</feature>
<proteinExistence type="predicted"/>
<sequence length="596" mass="68063">MEQQRNARPGITPPSKPASLRQRPPCLLYAKIQMTRPGNELCSPWRDASSSTSTPPRATAPGERKGREREREKREERREERGEKREEREREKETEASRVQRGGHHVESGLAERQVELLSPMRRSARGKGARAGGVVQPDFSWRRSRLLVRNECPQRNGELLPPTESYEIRELGKGAISWKQWGRGCVVVRLLAFHPGEPGSIPDGIAPPVFALWESCQTMPLVGGFARGSPVSPAFPFRRCYLLTSLRPHDIDFENRQYLSLHSWGKQHHDENTARFARRSDEELGVHVSVASIAPSLLDLGRAEDGVFVYGYRDENGRGAVAEYLRRWIGRGGPVPWSARSPDLYPVGLFLLGLPEEQVLQRTTIQSLQTITDATNRLRNELAGMQWQHAMVGYNVSQPVYGQLVRILNRSSQQSEDVTNSTSIIHRRNSGTVVSDNHTELEIPVAYALFVCDGGKKNEQSHSDDSSVPQTGNIIKMKTYETAAWTTDGIWERPGFMAPRVRLDALRFTHRPDFTDCVRIKGRGKPLKDLERNNISEEEGTEREIFEKRVLKMDGFQGRKEKKTGSKWPEERRRIHSEKMKEYWRKKKEQQRTKH</sequence>
<protein>
    <submittedName>
        <fullName evidence="2">Uncharacterized protein</fullName>
    </submittedName>
</protein>
<reference evidence="2 3" key="1">
    <citation type="submission" date="2023-02" db="EMBL/GenBank/DDBJ databases">
        <title>LHISI_Scaffold_Assembly.</title>
        <authorList>
            <person name="Stuart O.P."/>
            <person name="Cleave R."/>
            <person name="Magrath M.J.L."/>
            <person name="Mikheyev A.S."/>
        </authorList>
    </citation>
    <scope>NUCLEOTIDE SEQUENCE [LARGE SCALE GENOMIC DNA]</scope>
    <source>
        <strain evidence="2">Daus_M_001</strain>
        <tissue evidence="2">Leg muscle</tissue>
    </source>
</reference>
<evidence type="ECO:0000313" key="3">
    <source>
        <dbReference type="Proteomes" id="UP001159363"/>
    </source>
</evidence>
<feature type="compositionally biased region" description="Basic and acidic residues" evidence="1">
    <location>
        <begin position="62"/>
        <end position="98"/>
    </location>
</feature>
<keyword evidence="3" id="KW-1185">Reference proteome</keyword>
<comment type="caution">
    <text evidence="2">The sequence shown here is derived from an EMBL/GenBank/DDBJ whole genome shotgun (WGS) entry which is preliminary data.</text>
</comment>
<accession>A0ABQ9IEY1</accession>
<name>A0ABQ9IEY1_9NEOP</name>
<gene>
    <name evidence="2" type="ORF">PR048_000545</name>
</gene>
<feature type="region of interest" description="Disordered" evidence="1">
    <location>
        <begin position="1"/>
        <end position="109"/>
    </location>
</feature>
<organism evidence="2 3">
    <name type="scientific">Dryococelus australis</name>
    <dbReference type="NCBI Taxonomy" id="614101"/>
    <lineage>
        <taxon>Eukaryota</taxon>
        <taxon>Metazoa</taxon>
        <taxon>Ecdysozoa</taxon>
        <taxon>Arthropoda</taxon>
        <taxon>Hexapoda</taxon>
        <taxon>Insecta</taxon>
        <taxon>Pterygota</taxon>
        <taxon>Neoptera</taxon>
        <taxon>Polyneoptera</taxon>
        <taxon>Phasmatodea</taxon>
        <taxon>Verophasmatodea</taxon>
        <taxon>Anareolatae</taxon>
        <taxon>Phasmatidae</taxon>
        <taxon>Eurycanthinae</taxon>
        <taxon>Dryococelus</taxon>
    </lineage>
</organism>
<dbReference type="Proteomes" id="UP001159363">
    <property type="component" value="Chromosome 1"/>
</dbReference>
<feature type="region of interest" description="Disordered" evidence="1">
    <location>
        <begin position="556"/>
        <end position="575"/>
    </location>
</feature>
<evidence type="ECO:0000256" key="1">
    <source>
        <dbReference type="SAM" id="MobiDB-lite"/>
    </source>
</evidence>
<dbReference type="EMBL" id="JARBHB010000001">
    <property type="protein sequence ID" value="KAJ8895220.1"/>
    <property type="molecule type" value="Genomic_DNA"/>
</dbReference>
<evidence type="ECO:0000313" key="2">
    <source>
        <dbReference type="EMBL" id="KAJ8895220.1"/>
    </source>
</evidence>